<name>A0ABU7LV89_9PROT</name>
<keyword evidence="4" id="KW-1185">Reference proteome</keyword>
<reference evidence="3 4" key="1">
    <citation type="submission" date="2024-01" db="EMBL/GenBank/DDBJ databases">
        <title>Hyphobacterium bacterium isolated from marine sediment.</title>
        <authorList>
            <person name="Zhao S."/>
        </authorList>
    </citation>
    <scope>NUCLEOTIDE SEQUENCE [LARGE SCALE GENOMIC DNA]</scope>
    <source>
        <strain evidence="4">HN65</strain>
    </source>
</reference>
<feature type="compositionally biased region" description="Basic and acidic residues" evidence="1">
    <location>
        <begin position="311"/>
        <end position="332"/>
    </location>
</feature>
<evidence type="ECO:0000313" key="4">
    <source>
        <dbReference type="Proteomes" id="UP001354971"/>
    </source>
</evidence>
<feature type="signal peptide" evidence="2">
    <location>
        <begin position="1"/>
        <end position="22"/>
    </location>
</feature>
<dbReference type="RefSeq" id="WP_330199911.1">
    <property type="nucleotide sequence ID" value="NZ_JAZDRP010000010.1"/>
</dbReference>
<protein>
    <submittedName>
        <fullName evidence="3">Holdfast anchoring protein HfaB</fullName>
    </submittedName>
</protein>
<keyword evidence="2" id="KW-0732">Signal</keyword>
<accession>A0ABU7LV89</accession>
<comment type="caution">
    <text evidence="3">The sequence shown here is derived from an EMBL/GenBank/DDBJ whole genome shotgun (WGS) entry which is preliminary data.</text>
</comment>
<proteinExistence type="predicted"/>
<dbReference type="NCBIfam" id="NF037935">
    <property type="entry name" value="holdfast_HfaB"/>
    <property type="match status" value="1"/>
</dbReference>
<sequence>MAIKRLTIAAVGALLLAGCAVTPNSGFDGRYANPIGNAPVTTNPTPYSEALVCLGNSARAQGRPSPRIAVGRISDYTGAGNPEGGGPAITQGASLMAMSAFAKAGINLVERFDTSVAELELRYANNRLIGDAAEEDGFRLIHAGSIPGSNYHLVGGVTELNYNIRSQGLDFLGGDRIDSDPTGVFNGRLYVMNVAIDLRLVNSETLEVVDVISYQKQIIGREVSAGVFSFWGDAVIDISTGGRSLEPIQLAVRSLIERAVLEFSSTLYGIEARSVCAFDDPLGLTNGSGGVNPHTSYASRPGASNVQIRQSVDRGHEQRDSAVRRGLRGRYD</sequence>
<feature type="chain" id="PRO_5046984789" evidence="2">
    <location>
        <begin position="23"/>
        <end position="332"/>
    </location>
</feature>
<dbReference type="PROSITE" id="PS51257">
    <property type="entry name" value="PROKAR_LIPOPROTEIN"/>
    <property type="match status" value="1"/>
</dbReference>
<evidence type="ECO:0000313" key="3">
    <source>
        <dbReference type="EMBL" id="MEE2527249.1"/>
    </source>
</evidence>
<organism evidence="3 4">
    <name type="scientific">Hyphobacterium lacteum</name>
    <dbReference type="NCBI Taxonomy" id="3116575"/>
    <lineage>
        <taxon>Bacteria</taxon>
        <taxon>Pseudomonadati</taxon>
        <taxon>Pseudomonadota</taxon>
        <taxon>Alphaproteobacteria</taxon>
        <taxon>Maricaulales</taxon>
        <taxon>Maricaulaceae</taxon>
        <taxon>Hyphobacterium</taxon>
    </lineage>
</organism>
<gene>
    <name evidence="3" type="primary">hfaB</name>
    <name evidence="3" type="ORF">V0U79_12855</name>
</gene>
<dbReference type="EMBL" id="JAZDRP010000010">
    <property type="protein sequence ID" value="MEE2527249.1"/>
    <property type="molecule type" value="Genomic_DNA"/>
</dbReference>
<dbReference type="Gene3D" id="3.40.50.10610">
    <property type="entry name" value="ABC-type transport auxiliary lipoprotein component"/>
    <property type="match status" value="1"/>
</dbReference>
<evidence type="ECO:0000256" key="1">
    <source>
        <dbReference type="SAM" id="MobiDB-lite"/>
    </source>
</evidence>
<dbReference type="Pfam" id="PF03783">
    <property type="entry name" value="CsgG"/>
    <property type="match status" value="1"/>
</dbReference>
<dbReference type="InterPro" id="IPR049861">
    <property type="entry name" value="Holdfast_HfaB"/>
</dbReference>
<evidence type="ECO:0000256" key="2">
    <source>
        <dbReference type="SAM" id="SignalP"/>
    </source>
</evidence>
<dbReference type="Proteomes" id="UP001354971">
    <property type="component" value="Unassembled WGS sequence"/>
</dbReference>
<dbReference type="InterPro" id="IPR005534">
    <property type="entry name" value="Curli_assmbl/transp-comp_CsgG"/>
</dbReference>
<feature type="region of interest" description="Disordered" evidence="1">
    <location>
        <begin position="309"/>
        <end position="332"/>
    </location>
</feature>